<dbReference type="EMBL" id="JALJYF010000001">
    <property type="protein sequence ID" value="MCP1726654.1"/>
    <property type="molecule type" value="Genomic_DNA"/>
</dbReference>
<gene>
    <name evidence="9" type="ORF">J2T60_000619</name>
</gene>
<dbReference type="Gene3D" id="3.10.310.30">
    <property type="match status" value="1"/>
</dbReference>
<evidence type="ECO:0000256" key="3">
    <source>
        <dbReference type="ARBA" id="ARBA00022722"/>
    </source>
</evidence>
<evidence type="ECO:0000313" key="10">
    <source>
        <dbReference type="Proteomes" id="UP001523550"/>
    </source>
</evidence>
<comment type="caution">
    <text evidence="9">The sequence shown here is derived from an EMBL/GenBank/DDBJ whole genome shotgun (WGS) entry which is preliminary data.</text>
</comment>
<feature type="domain" description="DDH" evidence="6">
    <location>
        <begin position="77"/>
        <end position="238"/>
    </location>
</feature>
<dbReference type="InterPro" id="IPR038763">
    <property type="entry name" value="DHH_sf"/>
</dbReference>
<dbReference type="NCBIfam" id="TIGR00644">
    <property type="entry name" value="recJ"/>
    <property type="match status" value="1"/>
</dbReference>
<dbReference type="Proteomes" id="UP001523550">
    <property type="component" value="Unassembled WGS sequence"/>
</dbReference>
<evidence type="ECO:0000256" key="2">
    <source>
        <dbReference type="ARBA" id="ARBA00019841"/>
    </source>
</evidence>
<dbReference type="InterPro" id="IPR003156">
    <property type="entry name" value="DHHA1_dom"/>
</dbReference>
<dbReference type="Pfam" id="PF17768">
    <property type="entry name" value="RecJ_OB"/>
    <property type="match status" value="1"/>
</dbReference>
<dbReference type="Pfam" id="PF02272">
    <property type="entry name" value="DHHA1"/>
    <property type="match status" value="1"/>
</dbReference>
<proteinExistence type="inferred from homology"/>
<comment type="similarity">
    <text evidence="1">Belongs to the RecJ family.</text>
</comment>
<evidence type="ECO:0000313" key="9">
    <source>
        <dbReference type="EMBL" id="MCP1726654.1"/>
    </source>
</evidence>
<keyword evidence="5 9" id="KW-0269">Exonuclease</keyword>
<evidence type="ECO:0000256" key="5">
    <source>
        <dbReference type="ARBA" id="ARBA00022839"/>
    </source>
</evidence>
<evidence type="ECO:0000256" key="1">
    <source>
        <dbReference type="ARBA" id="ARBA00005915"/>
    </source>
</evidence>
<evidence type="ECO:0000259" key="8">
    <source>
        <dbReference type="Pfam" id="PF17768"/>
    </source>
</evidence>
<organism evidence="9 10">
    <name type="scientific">Natronospira proteinivora</name>
    <dbReference type="NCBI Taxonomy" id="1807133"/>
    <lineage>
        <taxon>Bacteria</taxon>
        <taxon>Pseudomonadati</taxon>
        <taxon>Pseudomonadota</taxon>
        <taxon>Gammaproteobacteria</taxon>
        <taxon>Natronospirales</taxon>
        <taxon>Natronospiraceae</taxon>
        <taxon>Natronospira</taxon>
    </lineage>
</organism>
<dbReference type="Pfam" id="PF01368">
    <property type="entry name" value="DHH"/>
    <property type="match status" value="1"/>
</dbReference>
<dbReference type="Gene3D" id="3.90.1640.30">
    <property type="match status" value="1"/>
</dbReference>
<dbReference type="InterPro" id="IPR001667">
    <property type="entry name" value="DDH_dom"/>
</dbReference>
<keyword evidence="4 9" id="KW-0378">Hydrolase</keyword>
<sequence>MSSQPPEYASRIRRRSVDTLRGLSGVGHPVLRRVYAARGIQSESELRYSTDQLASPDSLAGLSDAVRVLFRHLRKGRILIVGDFDADGATSTALLLSALKEGFGATQVDYLVPNRFEFGYGLSPELVDVAAEQSPTLIITVDNGISSIEGVARAKRLGMEVLITDHHLPGENLPEAEAIVNPVLPGSDFPSPNLAGVGVVFYLLLALRRYMREKGAFQERGLSEPRLAEWLDLVALGTVADLVPLDRNNRLLVHQGLQRIRSGRLRPGLDALIRVAGRNRADLAASDLAFAVAPRLNAAGRLDDMSHGIETLLCQDADRAWEGAMALDAMNHRRRDIEQSMQTQAERAIERLKLPDSQGLPEGLTLYQPDWHSGIVGLVASRMKERFHRPVAAFARNENGSLKGSLRSVPGIHIRDVLADIDTCHPGLIERFGGHAMAAGLTLAPEGLSRFREAFQSGVAQRADADKLAGVILSDGELAPNEFSLELAEQLRRGGPWGQGFPEPLFDGEFFVLEQRIVGERHLKCRLQHPDVATPIDAIAFNPDPFWLDALPERIRIAYSLDVNEWRGLRRPQLLIKHIERI</sequence>
<name>A0ABT1G5T0_9GAMM</name>
<evidence type="ECO:0000256" key="4">
    <source>
        <dbReference type="ARBA" id="ARBA00022801"/>
    </source>
</evidence>
<dbReference type="PANTHER" id="PTHR30255">
    <property type="entry name" value="SINGLE-STRANDED-DNA-SPECIFIC EXONUCLEASE RECJ"/>
    <property type="match status" value="1"/>
</dbReference>
<feature type="domain" description="DHHA1" evidence="7">
    <location>
        <begin position="365"/>
        <end position="457"/>
    </location>
</feature>
<dbReference type="RefSeq" id="WP_253445290.1">
    <property type="nucleotide sequence ID" value="NZ_JALJYF010000001.1"/>
</dbReference>
<dbReference type="SUPFAM" id="SSF64182">
    <property type="entry name" value="DHH phosphoesterases"/>
    <property type="match status" value="1"/>
</dbReference>
<keyword evidence="3" id="KW-0540">Nuclease</keyword>
<dbReference type="InterPro" id="IPR041122">
    <property type="entry name" value="RecJ_OB"/>
</dbReference>
<accession>A0ABT1G5T0</accession>
<evidence type="ECO:0000259" key="6">
    <source>
        <dbReference type="Pfam" id="PF01368"/>
    </source>
</evidence>
<protein>
    <recommendedName>
        <fullName evidence="2">Single-stranded-DNA-specific exonuclease RecJ</fullName>
    </recommendedName>
</protein>
<dbReference type="InterPro" id="IPR004610">
    <property type="entry name" value="RecJ"/>
</dbReference>
<dbReference type="GO" id="GO:0004527">
    <property type="term" value="F:exonuclease activity"/>
    <property type="evidence" value="ECO:0007669"/>
    <property type="project" value="UniProtKB-KW"/>
</dbReference>
<dbReference type="InterPro" id="IPR051673">
    <property type="entry name" value="SSDNA_exonuclease_RecJ"/>
</dbReference>
<reference evidence="9 10" key="1">
    <citation type="submission" date="2022-03" db="EMBL/GenBank/DDBJ databases">
        <title>Genomic Encyclopedia of Type Strains, Phase III (KMG-III): the genomes of soil and plant-associated and newly described type strains.</title>
        <authorList>
            <person name="Whitman W."/>
        </authorList>
    </citation>
    <scope>NUCLEOTIDE SEQUENCE [LARGE SCALE GENOMIC DNA]</scope>
    <source>
        <strain evidence="9 10">BSker1</strain>
    </source>
</reference>
<evidence type="ECO:0000259" key="7">
    <source>
        <dbReference type="Pfam" id="PF02272"/>
    </source>
</evidence>
<feature type="domain" description="RecJ OB" evidence="8">
    <location>
        <begin position="475"/>
        <end position="578"/>
    </location>
</feature>
<dbReference type="PANTHER" id="PTHR30255:SF2">
    <property type="entry name" value="SINGLE-STRANDED-DNA-SPECIFIC EXONUCLEASE RECJ"/>
    <property type="match status" value="1"/>
</dbReference>
<keyword evidence="10" id="KW-1185">Reference proteome</keyword>